<dbReference type="Proteomes" id="UP000015453">
    <property type="component" value="Unassembled WGS sequence"/>
</dbReference>
<organism evidence="2 3">
    <name type="scientific">Genlisea aurea</name>
    <dbReference type="NCBI Taxonomy" id="192259"/>
    <lineage>
        <taxon>Eukaryota</taxon>
        <taxon>Viridiplantae</taxon>
        <taxon>Streptophyta</taxon>
        <taxon>Embryophyta</taxon>
        <taxon>Tracheophyta</taxon>
        <taxon>Spermatophyta</taxon>
        <taxon>Magnoliopsida</taxon>
        <taxon>eudicotyledons</taxon>
        <taxon>Gunneridae</taxon>
        <taxon>Pentapetalae</taxon>
        <taxon>asterids</taxon>
        <taxon>lamiids</taxon>
        <taxon>Lamiales</taxon>
        <taxon>Lentibulariaceae</taxon>
        <taxon>Genlisea</taxon>
    </lineage>
</organism>
<feature type="region of interest" description="Disordered" evidence="1">
    <location>
        <begin position="40"/>
        <end position="85"/>
    </location>
</feature>
<evidence type="ECO:0000256" key="1">
    <source>
        <dbReference type="SAM" id="MobiDB-lite"/>
    </source>
</evidence>
<feature type="compositionally biased region" description="Polar residues" evidence="1">
    <location>
        <begin position="41"/>
        <end position="55"/>
    </location>
</feature>
<dbReference type="AlphaFoldDB" id="S8E127"/>
<reference evidence="2 3" key="1">
    <citation type="journal article" date="2013" name="BMC Genomics">
        <title>The miniature genome of a carnivorous plant Genlisea aurea contains a low number of genes and short non-coding sequences.</title>
        <authorList>
            <person name="Leushkin E.V."/>
            <person name="Sutormin R.A."/>
            <person name="Nabieva E.R."/>
            <person name="Penin A.A."/>
            <person name="Kondrashov A.S."/>
            <person name="Logacheva M.D."/>
        </authorList>
    </citation>
    <scope>NUCLEOTIDE SEQUENCE [LARGE SCALE GENOMIC DNA]</scope>
</reference>
<proteinExistence type="predicted"/>
<feature type="non-terminal residue" evidence="2">
    <location>
        <position position="85"/>
    </location>
</feature>
<feature type="compositionally biased region" description="Polar residues" evidence="1">
    <location>
        <begin position="68"/>
        <end position="79"/>
    </location>
</feature>
<keyword evidence="3" id="KW-1185">Reference proteome</keyword>
<evidence type="ECO:0000313" key="3">
    <source>
        <dbReference type="Proteomes" id="UP000015453"/>
    </source>
</evidence>
<feature type="non-terminal residue" evidence="2">
    <location>
        <position position="1"/>
    </location>
</feature>
<sequence>SWTRPSTAVHRSSPPPKLSLNATSPSFESSAAITLGAATPPLNSSSFPVASSLRVSPSWRPSRLPAVLSSSNTESTARSISPEIL</sequence>
<feature type="compositionally biased region" description="Polar residues" evidence="1">
    <location>
        <begin position="1"/>
        <end position="10"/>
    </location>
</feature>
<feature type="region of interest" description="Disordered" evidence="1">
    <location>
        <begin position="1"/>
        <end position="24"/>
    </location>
</feature>
<comment type="caution">
    <text evidence="2">The sequence shown here is derived from an EMBL/GenBank/DDBJ whole genome shotgun (WGS) entry which is preliminary data.</text>
</comment>
<dbReference type="EMBL" id="AUSU01003933">
    <property type="protein sequence ID" value="EPS65972.1"/>
    <property type="molecule type" value="Genomic_DNA"/>
</dbReference>
<name>S8E127_9LAMI</name>
<gene>
    <name evidence="2" type="ORF">M569_08806</name>
</gene>
<protein>
    <submittedName>
        <fullName evidence="2">Uncharacterized protein</fullName>
    </submittedName>
</protein>
<accession>S8E127</accession>
<evidence type="ECO:0000313" key="2">
    <source>
        <dbReference type="EMBL" id="EPS65972.1"/>
    </source>
</evidence>